<keyword evidence="4" id="KW-0808">Transferase</keyword>
<evidence type="ECO:0000256" key="2">
    <source>
        <dbReference type="ARBA" id="ARBA00004141"/>
    </source>
</evidence>
<keyword evidence="10 12" id="KW-1133">Transmembrane helix</keyword>
<dbReference type="RefSeq" id="XP_005843971.1">
    <property type="nucleotide sequence ID" value="XM_005843909.1"/>
</dbReference>
<organism evidence="15">
    <name type="scientific">Chlorella variabilis</name>
    <name type="common">Green alga</name>
    <dbReference type="NCBI Taxonomy" id="554065"/>
    <lineage>
        <taxon>Eukaryota</taxon>
        <taxon>Viridiplantae</taxon>
        <taxon>Chlorophyta</taxon>
        <taxon>core chlorophytes</taxon>
        <taxon>Trebouxiophyceae</taxon>
        <taxon>Chlorellales</taxon>
        <taxon>Chlorellaceae</taxon>
        <taxon>Chlorella clade</taxon>
        <taxon>Chlorella</taxon>
    </lineage>
</organism>
<comment type="catalytic activity">
    <reaction evidence="1">
        <text>S-ubiquitinyl-[E2 ubiquitin-conjugating enzyme]-L-cysteine + [acceptor protein]-L-lysine = [E2 ubiquitin-conjugating enzyme]-L-cysteine + N(6)-ubiquitinyl-[acceptor protein]-L-lysine.</text>
        <dbReference type="EC" id="2.3.2.27"/>
    </reaction>
</comment>
<dbReference type="GO" id="GO:0016567">
    <property type="term" value="P:protein ubiquitination"/>
    <property type="evidence" value="ECO:0007669"/>
    <property type="project" value="InterPro"/>
</dbReference>
<dbReference type="InParanoid" id="E1ZQY1"/>
<comment type="subcellular location">
    <subcellularLocation>
        <location evidence="2">Membrane</location>
        <topology evidence="2">Multi-pass membrane protein</topology>
    </subcellularLocation>
</comment>
<evidence type="ECO:0000256" key="6">
    <source>
        <dbReference type="ARBA" id="ARBA00022723"/>
    </source>
</evidence>
<dbReference type="GO" id="GO:0061630">
    <property type="term" value="F:ubiquitin protein ligase activity"/>
    <property type="evidence" value="ECO:0007669"/>
    <property type="project" value="UniProtKB-EC"/>
</dbReference>
<evidence type="ECO:0000313" key="14">
    <source>
        <dbReference type="EMBL" id="EFN51869.1"/>
    </source>
</evidence>
<dbReference type="Proteomes" id="UP000008141">
    <property type="component" value="Unassembled WGS sequence"/>
</dbReference>
<name>E1ZQY1_CHLVA</name>
<evidence type="ECO:0000256" key="9">
    <source>
        <dbReference type="ARBA" id="ARBA00022833"/>
    </source>
</evidence>
<keyword evidence="8" id="KW-0833">Ubl conjugation pathway</keyword>
<evidence type="ECO:0000256" key="3">
    <source>
        <dbReference type="ARBA" id="ARBA00012483"/>
    </source>
</evidence>
<dbReference type="KEGG" id="cvr:CHLNCDRAFT_54876"/>
<evidence type="ECO:0000256" key="4">
    <source>
        <dbReference type="ARBA" id="ARBA00022679"/>
    </source>
</evidence>
<evidence type="ECO:0000256" key="11">
    <source>
        <dbReference type="ARBA" id="ARBA00023136"/>
    </source>
</evidence>
<sequence>MDTMLQGGLISLAGSGLLWATGELARQRVKGLKSFKKLPNLAEEDQVIEKRVRSGGEEIKWERIARPLRSEVVEADWMLTDGTGVELPVERGSSEPLQCLEQTGNRLIPANQKGRDRMAEEELGERLVGIDRTEEALLVGRVITALGVLDTAVDYPAAFQNAPRKGGQMLVLKVAEVSPKPLEQLIDDSRQAAEICDMGTKVLAVIGGGMLLGAGVAYAIDSSNRRR</sequence>
<dbReference type="EC" id="2.3.2.27" evidence="3"/>
<dbReference type="GeneID" id="17351307"/>
<evidence type="ECO:0000256" key="5">
    <source>
        <dbReference type="ARBA" id="ARBA00022692"/>
    </source>
</evidence>
<keyword evidence="11 12" id="KW-0472">Membrane</keyword>
<proteinExistence type="predicted"/>
<evidence type="ECO:0000256" key="1">
    <source>
        <dbReference type="ARBA" id="ARBA00000900"/>
    </source>
</evidence>
<feature type="transmembrane region" description="Helical" evidence="12">
    <location>
        <begin position="202"/>
        <end position="220"/>
    </location>
</feature>
<dbReference type="AlphaFoldDB" id="E1ZQY1"/>
<keyword evidence="6" id="KW-0479">Metal-binding</keyword>
<gene>
    <name evidence="14" type="ORF">CHLNCDRAFT_54876</name>
</gene>
<protein>
    <recommendedName>
        <fullName evidence="3">RING-type E3 ubiquitin transferase</fullName>
        <ecNumber evidence="3">2.3.2.27</ecNumber>
    </recommendedName>
</protein>
<dbReference type="Pfam" id="PF12483">
    <property type="entry name" value="GIDE"/>
    <property type="match status" value="1"/>
</dbReference>
<evidence type="ECO:0000313" key="15">
    <source>
        <dbReference type="Proteomes" id="UP000008141"/>
    </source>
</evidence>
<keyword evidence="5 12" id="KW-0812">Transmembrane</keyword>
<accession>E1ZQY1</accession>
<evidence type="ECO:0000256" key="12">
    <source>
        <dbReference type="SAM" id="Phobius"/>
    </source>
</evidence>
<keyword evidence="15" id="KW-1185">Reference proteome</keyword>
<evidence type="ECO:0000256" key="10">
    <source>
        <dbReference type="ARBA" id="ARBA00022989"/>
    </source>
</evidence>
<evidence type="ECO:0000256" key="8">
    <source>
        <dbReference type="ARBA" id="ARBA00022786"/>
    </source>
</evidence>
<dbReference type="GO" id="GO:0016020">
    <property type="term" value="C:membrane"/>
    <property type="evidence" value="ECO:0007669"/>
    <property type="project" value="UniProtKB-SubCell"/>
</dbReference>
<evidence type="ECO:0000259" key="13">
    <source>
        <dbReference type="Pfam" id="PF12483"/>
    </source>
</evidence>
<reference evidence="14 15" key="1">
    <citation type="journal article" date="2010" name="Plant Cell">
        <title>The Chlorella variabilis NC64A genome reveals adaptation to photosymbiosis, coevolution with viruses, and cryptic sex.</title>
        <authorList>
            <person name="Blanc G."/>
            <person name="Duncan G."/>
            <person name="Agarkova I."/>
            <person name="Borodovsky M."/>
            <person name="Gurnon J."/>
            <person name="Kuo A."/>
            <person name="Lindquist E."/>
            <person name="Lucas S."/>
            <person name="Pangilinan J."/>
            <person name="Polle J."/>
            <person name="Salamov A."/>
            <person name="Terry A."/>
            <person name="Yamada T."/>
            <person name="Dunigan D.D."/>
            <person name="Grigoriev I.V."/>
            <person name="Claverie J.M."/>
            <person name="Van Etten J.L."/>
        </authorList>
    </citation>
    <scope>NUCLEOTIDE SEQUENCE [LARGE SCALE GENOMIC DNA]</scope>
    <source>
        <strain evidence="14 15">NC64A</strain>
    </source>
</reference>
<evidence type="ECO:0000256" key="7">
    <source>
        <dbReference type="ARBA" id="ARBA00022771"/>
    </source>
</evidence>
<dbReference type="GO" id="GO:0008270">
    <property type="term" value="F:zinc ion binding"/>
    <property type="evidence" value="ECO:0007669"/>
    <property type="project" value="UniProtKB-KW"/>
</dbReference>
<dbReference type="EMBL" id="GL433860">
    <property type="protein sequence ID" value="EFN51869.1"/>
    <property type="molecule type" value="Genomic_DNA"/>
</dbReference>
<feature type="domain" description="E3 Ubiquitin ligase MUL1-like" evidence="13">
    <location>
        <begin position="47"/>
        <end position="209"/>
    </location>
</feature>
<dbReference type="OrthoDB" id="66726at2759"/>
<dbReference type="InterPro" id="IPR022170">
    <property type="entry name" value="MUL1-like"/>
</dbReference>
<keyword evidence="7" id="KW-0863">Zinc-finger</keyword>
<keyword evidence="9" id="KW-0862">Zinc</keyword>